<name>A0AAN9N1M0_PHACN</name>
<evidence type="ECO:0000259" key="6">
    <source>
        <dbReference type="PROSITE" id="PS51005"/>
    </source>
</evidence>
<organism evidence="7 8">
    <name type="scientific">Phaseolus coccineus</name>
    <name type="common">Scarlet runner bean</name>
    <name type="synonym">Phaseolus multiflorus</name>
    <dbReference type="NCBI Taxonomy" id="3886"/>
    <lineage>
        <taxon>Eukaryota</taxon>
        <taxon>Viridiplantae</taxon>
        <taxon>Streptophyta</taxon>
        <taxon>Embryophyta</taxon>
        <taxon>Tracheophyta</taxon>
        <taxon>Spermatophyta</taxon>
        <taxon>Magnoliopsida</taxon>
        <taxon>eudicotyledons</taxon>
        <taxon>Gunneridae</taxon>
        <taxon>Pentapetalae</taxon>
        <taxon>rosids</taxon>
        <taxon>fabids</taxon>
        <taxon>Fabales</taxon>
        <taxon>Fabaceae</taxon>
        <taxon>Papilionoideae</taxon>
        <taxon>50 kb inversion clade</taxon>
        <taxon>NPAAA clade</taxon>
        <taxon>indigoferoid/millettioid clade</taxon>
        <taxon>Phaseoleae</taxon>
        <taxon>Phaseolus</taxon>
    </lineage>
</organism>
<accession>A0AAN9N1M0</accession>
<proteinExistence type="predicted"/>
<dbReference type="GO" id="GO:0003677">
    <property type="term" value="F:DNA binding"/>
    <property type="evidence" value="ECO:0007669"/>
    <property type="project" value="UniProtKB-KW"/>
</dbReference>
<dbReference type="EMBL" id="JAYMYR010000005">
    <property type="protein sequence ID" value="KAK7364692.1"/>
    <property type="molecule type" value="Genomic_DNA"/>
</dbReference>
<sequence length="210" mass="24087">MERLQGFVVKGGIKLPIGFRFCPTDQELLLHYLKNKAFAQQLPASVISDCDVFQTDPWLLPGDLREKRYFFSDCGKVKKKSAGSGCWKCVGKEKEIRRCESNEVIGMKKTLMFCKGSNDTRTRWVMHQLRLLTSYPYQQMAVGDFAVYVIFQKRKKTKRSEQRVSSSRKVERVDDVKASMMDFKVEFGDDNIELPPPSSPSLSEDCSETT</sequence>
<gene>
    <name evidence="7" type="ORF">VNO80_13433</name>
</gene>
<evidence type="ECO:0000313" key="8">
    <source>
        <dbReference type="Proteomes" id="UP001374584"/>
    </source>
</evidence>
<feature type="domain" description="NAC" evidence="6">
    <location>
        <begin position="15"/>
        <end position="153"/>
    </location>
</feature>
<evidence type="ECO:0000256" key="5">
    <source>
        <dbReference type="SAM" id="MobiDB-lite"/>
    </source>
</evidence>
<dbReference type="GO" id="GO:0006355">
    <property type="term" value="P:regulation of DNA-templated transcription"/>
    <property type="evidence" value="ECO:0007669"/>
    <property type="project" value="InterPro"/>
</dbReference>
<comment type="caution">
    <text evidence="7">The sequence shown here is derived from an EMBL/GenBank/DDBJ whole genome shotgun (WGS) entry which is preliminary data.</text>
</comment>
<dbReference type="PANTHER" id="PTHR31719">
    <property type="entry name" value="NAC TRANSCRIPTION FACTOR 56"/>
    <property type="match status" value="1"/>
</dbReference>
<dbReference type="PROSITE" id="PS51005">
    <property type="entry name" value="NAC"/>
    <property type="match status" value="1"/>
</dbReference>
<dbReference type="AlphaFoldDB" id="A0AAN9N1M0"/>
<reference evidence="7 8" key="1">
    <citation type="submission" date="2024-01" db="EMBL/GenBank/DDBJ databases">
        <title>The genomes of 5 underutilized Papilionoideae crops provide insights into root nodulation and disease resistanc.</title>
        <authorList>
            <person name="Jiang F."/>
        </authorList>
    </citation>
    <scope>NUCLEOTIDE SEQUENCE [LARGE SCALE GENOMIC DNA]</scope>
    <source>
        <strain evidence="7">JINMINGXINNONG_FW02</strain>
        <tissue evidence="7">Leaves</tissue>
    </source>
</reference>
<evidence type="ECO:0000256" key="3">
    <source>
        <dbReference type="ARBA" id="ARBA00023163"/>
    </source>
</evidence>
<keyword evidence="8" id="KW-1185">Reference proteome</keyword>
<evidence type="ECO:0000313" key="7">
    <source>
        <dbReference type="EMBL" id="KAK7364692.1"/>
    </source>
</evidence>
<dbReference type="SUPFAM" id="SSF101941">
    <property type="entry name" value="NAC domain"/>
    <property type="match status" value="1"/>
</dbReference>
<dbReference type="PANTHER" id="PTHR31719:SF130">
    <property type="entry name" value="NAC DOMAIN-CONTAINING PROTEIN 18"/>
    <property type="match status" value="1"/>
</dbReference>
<keyword evidence="2" id="KW-0238">DNA-binding</keyword>
<keyword evidence="3" id="KW-0804">Transcription</keyword>
<evidence type="ECO:0000256" key="1">
    <source>
        <dbReference type="ARBA" id="ARBA00023015"/>
    </source>
</evidence>
<keyword evidence="4" id="KW-0539">Nucleus</keyword>
<keyword evidence="1" id="KW-0805">Transcription regulation</keyword>
<dbReference type="Gene3D" id="2.170.150.80">
    <property type="entry name" value="NAC domain"/>
    <property type="match status" value="1"/>
</dbReference>
<protein>
    <recommendedName>
        <fullName evidence="6">NAC domain-containing protein</fullName>
    </recommendedName>
</protein>
<evidence type="ECO:0000256" key="4">
    <source>
        <dbReference type="ARBA" id="ARBA00023242"/>
    </source>
</evidence>
<dbReference type="Pfam" id="PF02365">
    <property type="entry name" value="NAM"/>
    <property type="match status" value="1"/>
</dbReference>
<dbReference type="Proteomes" id="UP001374584">
    <property type="component" value="Unassembled WGS sequence"/>
</dbReference>
<dbReference type="InterPro" id="IPR036093">
    <property type="entry name" value="NAC_dom_sf"/>
</dbReference>
<evidence type="ECO:0000256" key="2">
    <source>
        <dbReference type="ARBA" id="ARBA00023125"/>
    </source>
</evidence>
<dbReference type="InterPro" id="IPR003441">
    <property type="entry name" value="NAC-dom"/>
</dbReference>
<feature type="region of interest" description="Disordered" evidence="5">
    <location>
        <begin position="187"/>
        <end position="210"/>
    </location>
</feature>